<evidence type="ECO:0000313" key="17">
    <source>
        <dbReference type="EMBL" id="KAK0614759.1"/>
    </source>
</evidence>
<dbReference type="InterPro" id="IPR003137">
    <property type="entry name" value="PA_domain"/>
</dbReference>
<dbReference type="InterPro" id="IPR007484">
    <property type="entry name" value="Peptidase_M28"/>
</dbReference>
<evidence type="ECO:0000256" key="8">
    <source>
        <dbReference type="ARBA" id="ARBA00022723"/>
    </source>
</evidence>
<dbReference type="EC" id="3.4.-.-" evidence="14"/>
<evidence type="ECO:0000256" key="1">
    <source>
        <dbReference type="ARBA" id="ARBA00001947"/>
    </source>
</evidence>
<keyword evidence="7 14" id="KW-0645">Protease</keyword>
<keyword evidence="9 14" id="KW-0732">Signal</keyword>
<accession>A0AA39WG48</accession>
<dbReference type="Gene3D" id="3.50.30.30">
    <property type="match status" value="1"/>
</dbReference>
<dbReference type="GO" id="GO:0008235">
    <property type="term" value="F:metalloexopeptidase activity"/>
    <property type="evidence" value="ECO:0007669"/>
    <property type="project" value="InterPro"/>
</dbReference>
<comment type="subcellular location">
    <subcellularLocation>
        <location evidence="2">Secreted</location>
    </subcellularLocation>
</comment>
<dbReference type="PANTHER" id="PTHR12147">
    <property type="entry name" value="METALLOPEPTIDASE M28 FAMILY MEMBER"/>
    <property type="match status" value="1"/>
</dbReference>
<keyword evidence="6" id="KW-0964">Secreted</keyword>
<dbReference type="PANTHER" id="PTHR12147:SF57">
    <property type="entry name" value="PEPTIDE HYDROLASE"/>
    <property type="match status" value="1"/>
</dbReference>
<evidence type="ECO:0000256" key="13">
    <source>
        <dbReference type="ARBA" id="ARBA00023180"/>
    </source>
</evidence>
<feature type="domain" description="Peptidase M28" evidence="16">
    <location>
        <begin position="247"/>
        <end position="462"/>
    </location>
</feature>
<keyword evidence="13" id="KW-0325">Glycoprotein</keyword>
<dbReference type="GO" id="GO:0004177">
    <property type="term" value="F:aminopeptidase activity"/>
    <property type="evidence" value="ECO:0007669"/>
    <property type="project" value="UniProtKB-KW"/>
</dbReference>
<keyword evidence="8 14" id="KW-0479">Metal-binding</keyword>
<feature type="signal peptide" evidence="14">
    <location>
        <begin position="1"/>
        <end position="20"/>
    </location>
</feature>
<proteinExistence type="inferred from homology"/>
<dbReference type="FunFam" id="3.50.30.30:FF:000030">
    <property type="entry name" value="Peptide hydrolase"/>
    <property type="match status" value="1"/>
</dbReference>
<evidence type="ECO:0000256" key="9">
    <source>
        <dbReference type="ARBA" id="ARBA00022729"/>
    </source>
</evidence>
<evidence type="ECO:0000256" key="6">
    <source>
        <dbReference type="ARBA" id="ARBA00022525"/>
    </source>
</evidence>
<evidence type="ECO:0000256" key="10">
    <source>
        <dbReference type="ARBA" id="ARBA00022801"/>
    </source>
</evidence>
<sequence length="514" mass="53617">MRTSTYSLACVALLFSGASASGPSHGPKKPCPKPPHPVKELVSSEKLQDEITLEGLMAGANKLQAIADANGGNRVFGSPGHEATVDYLIDTLSALNYYNVTKQPFTELFSDGSAEFVVGGSAIDARIMTYTPAGTFDRPIVAASNLGCTAEDYPAEVAGNIALISRGECTFAAKSTAAKAAGAAAAVIYNNVDGPVAGTLGEASDLYAPIVGISQVDGQAILASLEAGEVTGQLTVESIMENRVTYNVIAETKGGDHDNVLVLGGHTDSVIAGPGINDDGSGTIGVLNIAIALSKFKIKNAIRFGFWSAEEYGLLGSYAYMKSVNSTESEVAKMRGYLNCDMIASPNYIYGIYDGNGDAFGLEGPAGSDVIERDFEEFFASKGVASVPTEFSGRSDYAAFIENGVPSGGLFTGAEGIMTEEEAALFGGQAGVAYDVNYHAVGDTVDNLAQDAFLLNTKAVAHSVAKYALSFDTLPAVNPVERRWSADRAQFRKRAELGAHSHGHSGPCGAKFSK</sequence>
<organism evidence="17 18">
    <name type="scientific">Immersiella caudata</name>
    <dbReference type="NCBI Taxonomy" id="314043"/>
    <lineage>
        <taxon>Eukaryota</taxon>
        <taxon>Fungi</taxon>
        <taxon>Dikarya</taxon>
        <taxon>Ascomycota</taxon>
        <taxon>Pezizomycotina</taxon>
        <taxon>Sordariomycetes</taxon>
        <taxon>Sordariomycetidae</taxon>
        <taxon>Sordariales</taxon>
        <taxon>Lasiosphaeriaceae</taxon>
        <taxon>Immersiella</taxon>
    </lineage>
</organism>
<dbReference type="FunFam" id="3.40.630.10:FF:000054">
    <property type="entry name" value="Peptide hydrolase"/>
    <property type="match status" value="1"/>
</dbReference>
<dbReference type="AlphaFoldDB" id="A0AA39WG48"/>
<dbReference type="GO" id="GO:0006508">
    <property type="term" value="P:proteolysis"/>
    <property type="evidence" value="ECO:0007669"/>
    <property type="project" value="UniProtKB-KW"/>
</dbReference>
<dbReference type="EMBL" id="JAULSU010000006">
    <property type="protein sequence ID" value="KAK0614759.1"/>
    <property type="molecule type" value="Genomic_DNA"/>
</dbReference>
<dbReference type="InterPro" id="IPR045175">
    <property type="entry name" value="M28_fam"/>
</dbReference>
<evidence type="ECO:0000256" key="11">
    <source>
        <dbReference type="ARBA" id="ARBA00022833"/>
    </source>
</evidence>
<dbReference type="GO" id="GO:0005576">
    <property type="term" value="C:extracellular region"/>
    <property type="evidence" value="ECO:0007669"/>
    <property type="project" value="UniProtKB-SubCell"/>
</dbReference>
<dbReference type="SUPFAM" id="SSF52025">
    <property type="entry name" value="PA domain"/>
    <property type="match status" value="1"/>
</dbReference>
<keyword evidence="11 14" id="KW-0862">Zinc</keyword>
<evidence type="ECO:0000256" key="7">
    <source>
        <dbReference type="ARBA" id="ARBA00022670"/>
    </source>
</evidence>
<dbReference type="SUPFAM" id="SSF53187">
    <property type="entry name" value="Zn-dependent exopeptidases"/>
    <property type="match status" value="1"/>
</dbReference>
<comment type="subunit">
    <text evidence="4">Monomer.</text>
</comment>
<keyword evidence="5 17" id="KW-0031">Aminopeptidase</keyword>
<evidence type="ECO:0000256" key="4">
    <source>
        <dbReference type="ARBA" id="ARBA00011245"/>
    </source>
</evidence>
<evidence type="ECO:0000256" key="2">
    <source>
        <dbReference type="ARBA" id="ARBA00004613"/>
    </source>
</evidence>
<keyword evidence="18" id="KW-1185">Reference proteome</keyword>
<dbReference type="CDD" id="cd02130">
    <property type="entry name" value="PA_ScAPY_like"/>
    <property type="match status" value="1"/>
</dbReference>
<feature type="domain" description="PA" evidence="15">
    <location>
        <begin position="139"/>
        <end position="221"/>
    </location>
</feature>
<comment type="caution">
    <text evidence="17">The sequence shown here is derived from an EMBL/GenBank/DDBJ whole genome shotgun (WGS) entry which is preliminary data.</text>
</comment>
<dbReference type="CDD" id="cd03876">
    <property type="entry name" value="M28_SGAP_like"/>
    <property type="match status" value="1"/>
</dbReference>
<dbReference type="InterPro" id="IPR041756">
    <property type="entry name" value="M28_SGAP-like"/>
</dbReference>
<dbReference type="Pfam" id="PF04389">
    <property type="entry name" value="Peptidase_M28"/>
    <property type="match status" value="1"/>
</dbReference>
<dbReference type="Gene3D" id="3.40.630.10">
    <property type="entry name" value="Zn peptidases"/>
    <property type="match status" value="2"/>
</dbReference>
<feature type="chain" id="PRO_5041482241" description="Peptide hydrolase" evidence="14">
    <location>
        <begin position="21"/>
        <end position="514"/>
    </location>
</feature>
<gene>
    <name evidence="17" type="ORF">B0T14DRAFT_529011</name>
</gene>
<reference evidence="17" key="1">
    <citation type="submission" date="2023-06" db="EMBL/GenBank/DDBJ databases">
        <title>Genome-scale phylogeny and comparative genomics of the fungal order Sordariales.</title>
        <authorList>
            <consortium name="Lawrence Berkeley National Laboratory"/>
            <person name="Hensen N."/>
            <person name="Bonometti L."/>
            <person name="Westerberg I."/>
            <person name="Brannstrom I.O."/>
            <person name="Guillou S."/>
            <person name="Cros-Aarteil S."/>
            <person name="Calhoun S."/>
            <person name="Haridas S."/>
            <person name="Kuo A."/>
            <person name="Mondo S."/>
            <person name="Pangilinan J."/>
            <person name="Riley R."/>
            <person name="Labutti K."/>
            <person name="Andreopoulos B."/>
            <person name="Lipzen A."/>
            <person name="Chen C."/>
            <person name="Yanf M."/>
            <person name="Daum C."/>
            <person name="Ng V."/>
            <person name="Clum A."/>
            <person name="Steindorff A."/>
            <person name="Ohm R."/>
            <person name="Martin F."/>
            <person name="Silar P."/>
            <person name="Natvig D."/>
            <person name="Lalanne C."/>
            <person name="Gautier V."/>
            <person name="Ament-Velasquez S.L."/>
            <person name="Kruys A."/>
            <person name="Hutchinson M.I."/>
            <person name="Powell A.J."/>
            <person name="Barry K."/>
            <person name="Miller A.N."/>
            <person name="Grigoriev I.V."/>
            <person name="Debuchy R."/>
            <person name="Gladieux P."/>
            <person name="Thoren M.H."/>
            <person name="Johannesson H."/>
        </authorList>
    </citation>
    <scope>NUCLEOTIDE SEQUENCE</scope>
    <source>
        <strain evidence="17">CBS 606.72</strain>
    </source>
</reference>
<evidence type="ECO:0000259" key="16">
    <source>
        <dbReference type="Pfam" id="PF04389"/>
    </source>
</evidence>
<name>A0AA39WG48_9PEZI</name>
<evidence type="ECO:0000256" key="12">
    <source>
        <dbReference type="ARBA" id="ARBA00023049"/>
    </source>
</evidence>
<comment type="cofactor">
    <cofactor evidence="1">
        <name>Zn(2+)</name>
        <dbReference type="ChEBI" id="CHEBI:29105"/>
    </cofactor>
</comment>
<dbReference type="InterPro" id="IPR046450">
    <property type="entry name" value="PA_dom_sf"/>
</dbReference>
<protein>
    <recommendedName>
        <fullName evidence="14">Peptide hydrolase</fullName>
        <ecNumber evidence="14">3.4.-.-</ecNumber>
    </recommendedName>
</protein>
<evidence type="ECO:0000313" key="18">
    <source>
        <dbReference type="Proteomes" id="UP001175000"/>
    </source>
</evidence>
<dbReference type="Pfam" id="PF02225">
    <property type="entry name" value="PA"/>
    <property type="match status" value="1"/>
</dbReference>
<comment type="similarity">
    <text evidence="3">Belongs to the peptidase M28 family. M28A subfamily.</text>
</comment>
<keyword evidence="10 14" id="KW-0378">Hydrolase</keyword>
<evidence type="ECO:0000259" key="15">
    <source>
        <dbReference type="Pfam" id="PF02225"/>
    </source>
</evidence>
<evidence type="ECO:0000256" key="14">
    <source>
        <dbReference type="RuleBase" id="RU361240"/>
    </source>
</evidence>
<dbReference type="GO" id="GO:0046872">
    <property type="term" value="F:metal ion binding"/>
    <property type="evidence" value="ECO:0007669"/>
    <property type="project" value="UniProtKB-KW"/>
</dbReference>
<evidence type="ECO:0000256" key="3">
    <source>
        <dbReference type="ARBA" id="ARBA00005957"/>
    </source>
</evidence>
<dbReference type="Proteomes" id="UP001175000">
    <property type="component" value="Unassembled WGS sequence"/>
</dbReference>
<evidence type="ECO:0000256" key="5">
    <source>
        <dbReference type="ARBA" id="ARBA00022438"/>
    </source>
</evidence>
<keyword evidence="12" id="KW-0482">Metalloprotease</keyword>